<dbReference type="PROSITE" id="PS50878">
    <property type="entry name" value="RT_POL"/>
    <property type="match status" value="1"/>
</dbReference>
<dbReference type="EMBL" id="RQTK01000780">
    <property type="protein sequence ID" value="RUS74991.1"/>
    <property type="molecule type" value="Genomic_DNA"/>
</dbReference>
<dbReference type="OrthoDB" id="10070415at2759"/>
<evidence type="ECO:0000259" key="1">
    <source>
        <dbReference type="PROSITE" id="PS50878"/>
    </source>
</evidence>
<protein>
    <recommendedName>
        <fullName evidence="1">Reverse transcriptase domain-containing protein</fullName>
    </recommendedName>
</protein>
<dbReference type="SUPFAM" id="SSF56672">
    <property type="entry name" value="DNA/RNA polymerases"/>
    <property type="match status" value="1"/>
</dbReference>
<keyword evidence="3" id="KW-1185">Reference proteome</keyword>
<dbReference type="AlphaFoldDB" id="A0A3S1H9Q0"/>
<gene>
    <name evidence="2" type="ORF">EGW08_017258</name>
</gene>
<dbReference type="Pfam" id="PF00078">
    <property type="entry name" value="RVT_1"/>
    <property type="match status" value="1"/>
</dbReference>
<dbReference type="CDD" id="cd01650">
    <property type="entry name" value="RT_nLTR_like"/>
    <property type="match status" value="1"/>
</dbReference>
<evidence type="ECO:0000313" key="2">
    <source>
        <dbReference type="EMBL" id="RUS74991.1"/>
    </source>
</evidence>
<dbReference type="InterPro" id="IPR000477">
    <property type="entry name" value="RT_dom"/>
</dbReference>
<feature type="domain" description="Reverse transcriptase" evidence="1">
    <location>
        <begin position="97"/>
        <end position="389"/>
    </location>
</feature>
<comment type="caution">
    <text evidence="2">The sequence shown here is derived from an EMBL/GenBank/DDBJ whole genome shotgun (WGS) entry which is preliminary data.</text>
</comment>
<sequence length="579" mass="66726">MFKIYDKEHGAKSVALGCTNIAGESVLRAFIDDLASQAEEAAGRGEQGKVYKITKIVAGKYRGTSNAPITDKQGRLLTTESEQEARWTEHFREVLNRPPPTAEADIHFAEVDLDINTEPPEKAEIERAIKSLKSGKAPGQDNLNAELFKVDPALAAEIIKPLFASIWEKKELPKDWTEGIIVKIPKKGARSDCNNWRGITLQDPVQDPCTEWQRQLYINFVDFEKAFDSIHRDSLWRILRAYGIPEKIVLIIKSFYSNFRCRVGNSSTSFEVKTGVRQGCVMSALLFNITIDWVMRRTTEDKSRGIRWNLFSTLEDLDFADDLALLSHTHNHMQEKTARLSNFAKQVGLKINKKKTEVMMLNISNQSPIEVNGENLPTTEEFTYLGSKVRHDGGAGTDIQSRLSKARNSFRMLNNVWRSSQYKVKTKLRLYQSCVLSTLLYGSECWRMTQSDLNKLSTFHTKNLRRILRISWPETISNQHLLARCNQLCMDTIIMQRRWRWLGHVMRKEQGNITRTALHWTPEGRRKRGRPKNTWRRTVESELKTTKHTWSSVQRLAQNRQEWRSFVAALHAMRHNGHE</sequence>
<evidence type="ECO:0000313" key="3">
    <source>
        <dbReference type="Proteomes" id="UP000271974"/>
    </source>
</evidence>
<dbReference type="PANTHER" id="PTHR47027">
    <property type="entry name" value="REVERSE TRANSCRIPTASE DOMAIN-CONTAINING PROTEIN"/>
    <property type="match status" value="1"/>
</dbReference>
<accession>A0A3S1H9Q0</accession>
<dbReference type="PANTHER" id="PTHR47027:SF25">
    <property type="entry name" value="REVERSE TRANSCRIPTASE DOMAIN-CONTAINING PROTEIN"/>
    <property type="match status" value="1"/>
</dbReference>
<dbReference type="Proteomes" id="UP000271974">
    <property type="component" value="Unassembled WGS sequence"/>
</dbReference>
<reference evidence="2 3" key="1">
    <citation type="submission" date="2019-01" db="EMBL/GenBank/DDBJ databases">
        <title>A draft genome assembly of the solar-powered sea slug Elysia chlorotica.</title>
        <authorList>
            <person name="Cai H."/>
            <person name="Li Q."/>
            <person name="Fang X."/>
            <person name="Li J."/>
            <person name="Curtis N.E."/>
            <person name="Altenburger A."/>
            <person name="Shibata T."/>
            <person name="Feng M."/>
            <person name="Maeda T."/>
            <person name="Schwartz J.A."/>
            <person name="Shigenobu S."/>
            <person name="Lundholm N."/>
            <person name="Nishiyama T."/>
            <person name="Yang H."/>
            <person name="Hasebe M."/>
            <person name="Li S."/>
            <person name="Pierce S.K."/>
            <person name="Wang J."/>
        </authorList>
    </citation>
    <scope>NUCLEOTIDE SEQUENCE [LARGE SCALE GENOMIC DNA]</scope>
    <source>
        <strain evidence="2">EC2010</strain>
        <tissue evidence="2">Whole organism of an adult</tissue>
    </source>
</reference>
<proteinExistence type="predicted"/>
<name>A0A3S1H9Q0_ELYCH</name>
<dbReference type="InterPro" id="IPR043502">
    <property type="entry name" value="DNA/RNA_pol_sf"/>
</dbReference>
<dbReference type="STRING" id="188477.A0A3S1H9Q0"/>
<organism evidence="2 3">
    <name type="scientific">Elysia chlorotica</name>
    <name type="common">Eastern emerald elysia</name>
    <name type="synonym">Sea slug</name>
    <dbReference type="NCBI Taxonomy" id="188477"/>
    <lineage>
        <taxon>Eukaryota</taxon>
        <taxon>Metazoa</taxon>
        <taxon>Spiralia</taxon>
        <taxon>Lophotrochozoa</taxon>
        <taxon>Mollusca</taxon>
        <taxon>Gastropoda</taxon>
        <taxon>Heterobranchia</taxon>
        <taxon>Euthyneura</taxon>
        <taxon>Panpulmonata</taxon>
        <taxon>Sacoglossa</taxon>
        <taxon>Placobranchoidea</taxon>
        <taxon>Plakobranchidae</taxon>
        <taxon>Elysia</taxon>
    </lineage>
</organism>